<dbReference type="EMBL" id="JPQZ01000102">
    <property type="protein sequence ID" value="KKO74202.1"/>
    <property type="molecule type" value="Genomic_DNA"/>
</dbReference>
<reference evidence="1 2" key="1">
    <citation type="journal article" date="2015" name="Environ. Microbiol.">
        <title>Genome analyses suggest the presence of polyploidy and recent human-driven expansions in eight global populations of the honeybee pathogen Nosema ceranae.</title>
        <authorList>
            <person name="Pelin A."/>
            <person name="Selman M."/>
            <person name="Aris-Brosou S."/>
            <person name="Farinelli L."/>
            <person name="Corradi N."/>
        </authorList>
    </citation>
    <scope>NUCLEOTIDE SEQUENCE [LARGE SCALE GENOMIC DNA]</scope>
    <source>
        <strain evidence="1 2">PA08 1199</strain>
    </source>
</reference>
<organism evidence="1 2">
    <name type="scientific">Vairimorpha ceranae</name>
    <dbReference type="NCBI Taxonomy" id="40302"/>
    <lineage>
        <taxon>Eukaryota</taxon>
        <taxon>Fungi</taxon>
        <taxon>Fungi incertae sedis</taxon>
        <taxon>Microsporidia</taxon>
        <taxon>Nosematidae</taxon>
        <taxon>Vairimorpha</taxon>
    </lineage>
</organism>
<evidence type="ECO:0008006" key="3">
    <source>
        <dbReference type="Google" id="ProtNLM"/>
    </source>
</evidence>
<dbReference type="Proteomes" id="UP000034350">
    <property type="component" value="Unassembled WGS sequence"/>
</dbReference>
<accession>A0A0F9YNB7</accession>
<dbReference type="GeneID" id="36318583"/>
<dbReference type="VEuPathDB" id="MicrosporidiaDB:AAJ76_1020009752"/>
<protein>
    <recommendedName>
        <fullName evidence="3">Integrase zinc-binding domain-containing protein</fullName>
    </recommendedName>
</protein>
<evidence type="ECO:0000313" key="2">
    <source>
        <dbReference type="Proteomes" id="UP000034350"/>
    </source>
</evidence>
<dbReference type="OrthoDB" id="2186513at2759"/>
<dbReference type="RefSeq" id="XP_024329944.1">
    <property type="nucleotide sequence ID" value="XM_024473686.1"/>
</dbReference>
<name>A0A0F9YNB7_9MICR</name>
<gene>
    <name evidence="1" type="ORF">AAJ76_1020009752</name>
</gene>
<comment type="caution">
    <text evidence="1">The sequence shown here is derived from an EMBL/GenBank/DDBJ whole genome shotgun (WGS) entry which is preliminary data.</text>
</comment>
<dbReference type="AlphaFoldDB" id="A0A0F9YNB7"/>
<proteinExistence type="predicted"/>
<sequence>MRKLCFGRQSNFFKNVDENYKRVFVEGMTTEMKLEVQTLHRHNNYGHNRLYGLCKQLYFSIPRLLIREVCAECNICAQAQPIKREI</sequence>
<keyword evidence="2" id="KW-1185">Reference proteome</keyword>
<evidence type="ECO:0000313" key="1">
    <source>
        <dbReference type="EMBL" id="KKO74202.1"/>
    </source>
</evidence>